<dbReference type="SFLD" id="SFLDG01082">
    <property type="entry name" value="B12-binding_domain_containing"/>
    <property type="match status" value="1"/>
</dbReference>
<dbReference type="GO" id="GO:0046872">
    <property type="term" value="F:metal ion binding"/>
    <property type="evidence" value="ECO:0007669"/>
    <property type="project" value="UniProtKB-KW"/>
</dbReference>
<dbReference type="GO" id="GO:0031419">
    <property type="term" value="F:cobalamin binding"/>
    <property type="evidence" value="ECO:0007669"/>
    <property type="project" value="InterPro"/>
</dbReference>
<dbReference type="AlphaFoldDB" id="D5XD13"/>
<dbReference type="InterPro" id="IPR007197">
    <property type="entry name" value="rSAM"/>
</dbReference>
<dbReference type="Gene3D" id="3.80.30.20">
    <property type="entry name" value="tm_1862 like domain"/>
    <property type="match status" value="1"/>
</dbReference>
<comment type="cofactor">
    <cofactor evidence="1">
        <name>[4Fe-4S] cluster</name>
        <dbReference type="ChEBI" id="CHEBI:49883"/>
    </cofactor>
</comment>
<dbReference type="Gene3D" id="3.40.50.280">
    <property type="entry name" value="Cobalamin-binding domain"/>
    <property type="match status" value="1"/>
</dbReference>
<dbReference type="SFLD" id="SFLDS00029">
    <property type="entry name" value="Radical_SAM"/>
    <property type="match status" value="1"/>
</dbReference>
<protein>
    <submittedName>
        <fullName evidence="8">Cobalamin B12-binding domain protein</fullName>
    </submittedName>
</protein>
<organism evidence="8 9">
    <name type="scientific">Thermincola potens (strain JR)</name>
    <dbReference type="NCBI Taxonomy" id="635013"/>
    <lineage>
        <taxon>Bacteria</taxon>
        <taxon>Bacillati</taxon>
        <taxon>Bacillota</taxon>
        <taxon>Clostridia</taxon>
        <taxon>Eubacteriales</taxon>
        <taxon>Thermincolaceae</taxon>
        <taxon>Thermincola</taxon>
    </lineage>
</organism>
<gene>
    <name evidence="8" type="ordered locus">TherJR_2857</name>
</gene>
<dbReference type="SUPFAM" id="SSF102114">
    <property type="entry name" value="Radical SAM enzymes"/>
    <property type="match status" value="1"/>
</dbReference>
<dbReference type="CDD" id="cd01335">
    <property type="entry name" value="Radical_SAM"/>
    <property type="match status" value="1"/>
</dbReference>
<dbReference type="InterPro" id="IPR036724">
    <property type="entry name" value="Cobalamin-bd_sf"/>
</dbReference>
<dbReference type="GO" id="GO:0005829">
    <property type="term" value="C:cytosol"/>
    <property type="evidence" value="ECO:0007669"/>
    <property type="project" value="TreeGrafter"/>
</dbReference>
<dbReference type="eggNOG" id="COG1032">
    <property type="taxonomic scope" value="Bacteria"/>
</dbReference>
<keyword evidence="4" id="KW-0408">Iron</keyword>
<keyword evidence="5" id="KW-0411">Iron-sulfur</keyword>
<dbReference type="Pfam" id="PF02310">
    <property type="entry name" value="B12-binding"/>
    <property type="match status" value="1"/>
</dbReference>
<keyword evidence="3" id="KW-0479">Metal-binding</keyword>
<dbReference type="PROSITE" id="PS51918">
    <property type="entry name" value="RADICAL_SAM"/>
    <property type="match status" value="1"/>
</dbReference>
<evidence type="ECO:0000313" key="8">
    <source>
        <dbReference type="EMBL" id="ADG83689.1"/>
    </source>
</evidence>
<dbReference type="PANTHER" id="PTHR43409">
    <property type="entry name" value="ANAEROBIC MAGNESIUM-PROTOPORPHYRIN IX MONOMETHYL ESTER CYCLASE-RELATED"/>
    <property type="match status" value="1"/>
</dbReference>
<dbReference type="RefSeq" id="WP_013121679.1">
    <property type="nucleotide sequence ID" value="NC_014152.1"/>
</dbReference>
<dbReference type="SFLD" id="SFLDG01123">
    <property type="entry name" value="methyltransferase_(Class_B)"/>
    <property type="match status" value="1"/>
</dbReference>
<dbReference type="InterPro" id="IPR051198">
    <property type="entry name" value="BchE-like"/>
</dbReference>
<dbReference type="EMBL" id="CP002028">
    <property type="protein sequence ID" value="ADG83689.1"/>
    <property type="molecule type" value="Genomic_DNA"/>
</dbReference>
<dbReference type="InterPro" id="IPR058240">
    <property type="entry name" value="rSAM_sf"/>
</dbReference>
<dbReference type="STRING" id="635013.TherJR_2857"/>
<evidence type="ECO:0000256" key="2">
    <source>
        <dbReference type="ARBA" id="ARBA00022691"/>
    </source>
</evidence>
<evidence type="ECO:0000259" key="6">
    <source>
        <dbReference type="PROSITE" id="PS51332"/>
    </source>
</evidence>
<evidence type="ECO:0000313" key="9">
    <source>
        <dbReference type="Proteomes" id="UP000002377"/>
    </source>
</evidence>
<proteinExistence type="predicted"/>
<name>D5XD13_THEPJ</name>
<evidence type="ECO:0000256" key="1">
    <source>
        <dbReference type="ARBA" id="ARBA00001966"/>
    </source>
</evidence>
<reference evidence="8 9" key="1">
    <citation type="submission" date="2010-05" db="EMBL/GenBank/DDBJ databases">
        <title>Complete sequence of Thermincola sp. JR.</title>
        <authorList>
            <consortium name="US DOE Joint Genome Institute"/>
            <person name="Lucas S."/>
            <person name="Copeland A."/>
            <person name="Lapidus A."/>
            <person name="Cheng J.-F."/>
            <person name="Bruce D."/>
            <person name="Goodwin L."/>
            <person name="Pitluck S."/>
            <person name="Chertkov O."/>
            <person name="Detter J.C."/>
            <person name="Han C."/>
            <person name="Tapia R."/>
            <person name="Land M."/>
            <person name="Hauser L."/>
            <person name="Kyrpides N."/>
            <person name="Mikhailova N."/>
            <person name="Hazen T.C."/>
            <person name="Woyke T."/>
        </authorList>
    </citation>
    <scope>NUCLEOTIDE SEQUENCE [LARGE SCALE GENOMIC DNA]</scope>
    <source>
        <strain evidence="8 9">JR</strain>
    </source>
</reference>
<dbReference type="CDD" id="cd02068">
    <property type="entry name" value="radical_SAM_B12_BD"/>
    <property type="match status" value="1"/>
</dbReference>
<dbReference type="Proteomes" id="UP000002377">
    <property type="component" value="Chromosome"/>
</dbReference>
<sequence>MPKKLMLITPPYHAGVVEAAGSWPHLGFIYIAGHVRAAGFQAVIYDAMTKGHDLAQIKERIREENPDFVGTTAYTSSICSAMDVLRAAKEVNPGIITLLGGIHANFCYRELLEEQGDILDIAVRGEGELTVPEIMEAFSGGKRLDGIPGVAYRLGNEVKINPPRPFIGDLDSLIPAWDLVEWEDYSFYVIPGSRLGIVNSSRGCINECSFCSQQKFWYRTYRERKAETFVEELEHLRDCYGVNVVMLSDEYATRNRERWERILDLMIERQTGVYLLLETCVADIIRDADILWKYRKAGVLHIYVGVEATNQEKLDIFKKNVACENSREAIRLINEAGMITECSFVLGMPDETPESIKSTLKLAKHYNPDFAHFLLIAPWPYADIYQDLKDFVFEKDYAKYNFVEPVVKPKNMTVEEIHRAVVDCYREYYMDKVKEYDRMKDPFKRDYLLRSMEVMMNNSFLVKHITGMGQIPEEVRKYLAGSRKQKCAGV</sequence>
<dbReference type="PANTHER" id="PTHR43409:SF13">
    <property type="entry name" value="ANAEROBIC MAGNESIUM-PROTOPORPHYRIN IX MONOMETHYL ESTER CYCLASE"/>
    <property type="match status" value="1"/>
</dbReference>
<evidence type="ECO:0000259" key="7">
    <source>
        <dbReference type="PROSITE" id="PS51918"/>
    </source>
</evidence>
<feature type="domain" description="B12-binding" evidence="6">
    <location>
        <begin position="11"/>
        <end position="145"/>
    </location>
</feature>
<feature type="domain" description="Radical SAM core" evidence="7">
    <location>
        <begin position="190"/>
        <end position="415"/>
    </location>
</feature>
<keyword evidence="9" id="KW-1185">Reference proteome</keyword>
<dbReference type="SFLD" id="SFLDF00302">
    <property type="entry name" value="anaerobic_magnesium-protoporph"/>
    <property type="match status" value="1"/>
</dbReference>
<dbReference type="InterPro" id="IPR034466">
    <property type="entry name" value="Methyltransferase_Class_B"/>
</dbReference>
<accession>D5XD13</accession>
<dbReference type="SMART" id="SM00729">
    <property type="entry name" value="Elp3"/>
    <property type="match status" value="1"/>
</dbReference>
<dbReference type="GO" id="GO:0051539">
    <property type="term" value="F:4 iron, 4 sulfur cluster binding"/>
    <property type="evidence" value="ECO:0007669"/>
    <property type="project" value="UniProtKB-KW"/>
</dbReference>
<evidence type="ECO:0000256" key="5">
    <source>
        <dbReference type="ARBA" id="ARBA00023014"/>
    </source>
</evidence>
<dbReference type="HOGENOM" id="CLU_021572_4_0_9"/>
<evidence type="ECO:0000256" key="4">
    <source>
        <dbReference type="ARBA" id="ARBA00023004"/>
    </source>
</evidence>
<dbReference type="PROSITE" id="PS51332">
    <property type="entry name" value="B12_BINDING"/>
    <property type="match status" value="1"/>
</dbReference>
<dbReference type="GO" id="GO:0003824">
    <property type="term" value="F:catalytic activity"/>
    <property type="evidence" value="ECO:0007669"/>
    <property type="project" value="InterPro"/>
</dbReference>
<dbReference type="SUPFAM" id="SSF52242">
    <property type="entry name" value="Cobalamin (vitamin B12)-binding domain"/>
    <property type="match status" value="1"/>
</dbReference>
<dbReference type="InterPro" id="IPR006158">
    <property type="entry name" value="Cobalamin-bd"/>
</dbReference>
<evidence type="ECO:0000256" key="3">
    <source>
        <dbReference type="ARBA" id="ARBA00022723"/>
    </source>
</evidence>
<keyword evidence="2" id="KW-0949">S-adenosyl-L-methionine</keyword>
<dbReference type="Pfam" id="PF04055">
    <property type="entry name" value="Radical_SAM"/>
    <property type="match status" value="1"/>
</dbReference>
<dbReference type="InterPro" id="IPR006638">
    <property type="entry name" value="Elp3/MiaA/NifB-like_rSAM"/>
</dbReference>
<dbReference type="InterPro" id="IPR023404">
    <property type="entry name" value="rSAM_horseshoe"/>
</dbReference>
<dbReference type="KEGG" id="tjr:TherJR_2857"/>